<dbReference type="OrthoDB" id="9775224at2"/>
<evidence type="ECO:0000256" key="1">
    <source>
        <dbReference type="ARBA" id="ARBA00023310"/>
    </source>
</evidence>
<protein>
    <submittedName>
        <fullName evidence="5">Polyphosphate:nucleotide phosphotransferase, PPK2 family</fullName>
    </submittedName>
</protein>
<organism evidence="5 6">
    <name type="scientific">Afipia felis</name>
    <name type="common">Cat scratch disease bacillus</name>
    <dbReference type="NCBI Taxonomy" id="1035"/>
    <lineage>
        <taxon>Bacteria</taxon>
        <taxon>Pseudomonadati</taxon>
        <taxon>Pseudomonadota</taxon>
        <taxon>Alphaproteobacteria</taxon>
        <taxon>Hyphomicrobiales</taxon>
        <taxon>Nitrobacteraceae</taxon>
        <taxon>Afipia</taxon>
    </lineage>
</organism>
<proteinExistence type="predicted"/>
<dbReference type="GO" id="GO:0016776">
    <property type="term" value="F:phosphotransferase activity, phosphate group as acceptor"/>
    <property type="evidence" value="ECO:0007669"/>
    <property type="project" value="InterPro"/>
</dbReference>
<dbReference type="PANTHER" id="PTHR34383:SF3">
    <property type="entry name" value="POLYPHOSPHATE:AMP PHOSPHOTRANSFERASE"/>
    <property type="match status" value="1"/>
</dbReference>
<dbReference type="PANTHER" id="PTHR34383">
    <property type="entry name" value="POLYPHOSPHATE:AMP PHOSPHOTRANSFERASE-RELATED"/>
    <property type="match status" value="1"/>
</dbReference>
<dbReference type="RefSeq" id="WP_009337077.1">
    <property type="nucleotide sequence ID" value="NZ_CCAZ020000001.1"/>
</dbReference>
<accession>A0A090MLY4</accession>
<gene>
    <name evidence="5" type="ORF">BN961_00695</name>
</gene>
<feature type="compositionally biased region" description="Basic residues" evidence="3">
    <location>
        <begin position="306"/>
        <end position="316"/>
    </location>
</feature>
<keyword evidence="1" id="KW-0066">ATP synthesis</keyword>
<evidence type="ECO:0000313" key="6">
    <source>
        <dbReference type="Proteomes" id="UP000035762"/>
    </source>
</evidence>
<dbReference type="InterPro" id="IPR022488">
    <property type="entry name" value="PPK2-related"/>
</dbReference>
<evidence type="ECO:0000256" key="2">
    <source>
        <dbReference type="ARBA" id="ARBA00024500"/>
    </source>
</evidence>
<dbReference type="STRING" id="1035.BN961_00695"/>
<reference evidence="5 6" key="1">
    <citation type="journal article" date="2014" name="Genome Announc.">
        <title>Genome Sequence of Afipia felis Strain 76713, Isolated in Hospital Water Using an Amoeba Co-Culture Procedure.</title>
        <authorList>
            <person name="Benamar S."/>
            <person name="La Scola B."/>
            <person name="Croce O."/>
        </authorList>
    </citation>
    <scope>NUCLEOTIDE SEQUENCE [LARGE SCALE GENOMIC DNA]</scope>
    <source>
        <strain evidence="5 6">76713</strain>
    </source>
</reference>
<dbReference type="Gene3D" id="3.40.50.300">
    <property type="entry name" value="P-loop containing nucleotide triphosphate hydrolases"/>
    <property type="match status" value="1"/>
</dbReference>
<dbReference type="SUPFAM" id="SSF52540">
    <property type="entry name" value="P-loop containing nucleoside triphosphate hydrolases"/>
    <property type="match status" value="1"/>
</dbReference>
<evidence type="ECO:0000259" key="4">
    <source>
        <dbReference type="Pfam" id="PF03976"/>
    </source>
</evidence>
<dbReference type="GO" id="GO:0006754">
    <property type="term" value="P:ATP biosynthetic process"/>
    <property type="evidence" value="ECO:0007669"/>
    <property type="project" value="UniProtKB-KW"/>
</dbReference>
<feature type="region of interest" description="Disordered" evidence="3">
    <location>
        <begin position="282"/>
        <end position="349"/>
    </location>
</feature>
<name>A0A090MLY4_AFIFE</name>
<comment type="caution">
    <text evidence="5">The sequence shown here is derived from an EMBL/GenBank/DDBJ whole genome shotgun (WGS) entry which is preliminary data.</text>
</comment>
<evidence type="ECO:0000256" key="3">
    <source>
        <dbReference type="SAM" id="MobiDB-lite"/>
    </source>
</evidence>
<dbReference type="Pfam" id="PF03976">
    <property type="entry name" value="PPK2"/>
    <property type="match status" value="1"/>
</dbReference>
<evidence type="ECO:0000313" key="5">
    <source>
        <dbReference type="EMBL" id="CEG07307.1"/>
    </source>
</evidence>
<dbReference type="InterPro" id="IPR022300">
    <property type="entry name" value="PPK2-rel_1"/>
</dbReference>
<dbReference type="InterPro" id="IPR027417">
    <property type="entry name" value="P-loop_NTPase"/>
</dbReference>
<feature type="domain" description="Polyphosphate kinase-2-related" evidence="4">
    <location>
        <begin position="43"/>
        <end position="276"/>
    </location>
</feature>
<dbReference type="EMBL" id="CCAZ020000001">
    <property type="protein sequence ID" value="CEG07307.1"/>
    <property type="molecule type" value="Genomic_DNA"/>
</dbReference>
<sequence>MAKKNGKASRGEVNLSRYVDPFRVDGSREFHLKFHKTDEKGGLDKDTAKDLLDASRLRLRALQETLYAHDRWSLLLIFQGMDAAGKDSAIEHVMSGVNPQGCQVFSFKQPSTKELDHDFMWRSMIALPERGRIGIFNRSYYEEMLVVRVHPEILAQEKIPQRLVTKNVWQERFEDVSNIERYLTRNGTVVLKFFLHVSKEEQRKRFLERLDEPSKNWKFSLADVKERALWDRYYAAYQEVLRHTSSSYAPWYVVPADHKWFSRLVISSTIVSTLEKLGLSYPTKSEASPSELKKAQVALEKEGPPRRKAVSTKRTAKAVSKVVPRPPLPKEIADTVGGAKPAASNGQRS</sequence>
<dbReference type="GO" id="GO:0006797">
    <property type="term" value="P:polyphosphate metabolic process"/>
    <property type="evidence" value="ECO:0007669"/>
    <property type="project" value="InterPro"/>
</dbReference>
<dbReference type="Proteomes" id="UP000035762">
    <property type="component" value="Unassembled WGS sequence"/>
</dbReference>
<dbReference type="NCBIfam" id="TIGR03709">
    <property type="entry name" value="PPK2_rel_1"/>
    <property type="match status" value="1"/>
</dbReference>
<dbReference type="AlphaFoldDB" id="A0A090MLY4"/>
<feature type="compositionally biased region" description="Basic and acidic residues" evidence="3">
    <location>
        <begin position="291"/>
        <end position="305"/>
    </location>
</feature>
<comment type="catalytic activity">
    <reaction evidence="2">
        <text>[phosphate](n) + ATP = [phosphate](n+1) + ADP</text>
        <dbReference type="Rhea" id="RHEA:19573"/>
        <dbReference type="Rhea" id="RHEA-COMP:9859"/>
        <dbReference type="Rhea" id="RHEA-COMP:14280"/>
        <dbReference type="ChEBI" id="CHEBI:16838"/>
        <dbReference type="ChEBI" id="CHEBI:30616"/>
        <dbReference type="ChEBI" id="CHEBI:456216"/>
    </reaction>
    <physiologicalReaction direction="right-to-left" evidence="2">
        <dbReference type="Rhea" id="RHEA:19575"/>
    </physiologicalReaction>
</comment>
<keyword evidence="6" id="KW-1185">Reference proteome</keyword>